<dbReference type="NCBIfam" id="TIGR02937">
    <property type="entry name" value="sigma70-ECF"/>
    <property type="match status" value="1"/>
</dbReference>
<organism evidence="7 8">
    <name type="scientific">Cyclobacterium plantarum</name>
    <dbReference type="NCBI Taxonomy" id="2716263"/>
    <lineage>
        <taxon>Bacteria</taxon>
        <taxon>Pseudomonadati</taxon>
        <taxon>Bacteroidota</taxon>
        <taxon>Cytophagia</taxon>
        <taxon>Cytophagales</taxon>
        <taxon>Cyclobacteriaceae</taxon>
        <taxon>Cyclobacterium</taxon>
    </lineage>
</organism>
<keyword evidence="8" id="KW-1185">Reference proteome</keyword>
<feature type="domain" description="RNA polymerase sigma factor 70 region 4 type 2" evidence="6">
    <location>
        <begin position="122"/>
        <end position="174"/>
    </location>
</feature>
<evidence type="ECO:0000256" key="1">
    <source>
        <dbReference type="ARBA" id="ARBA00010641"/>
    </source>
</evidence>
<evidence type="ECO:0000259" key="5">
    <source>
        <dbReference type="Pfam" id="PF04542"/>
    </source>
</evidence>
<evidence type="ECO:0000256" key="4">
    <source>
        <dbReference type="ARBA" id="ARBA00023163"/>
    </source>
</evidence>
<evidence type="ECO:0000256" key="2">
    <source>
        <dbReference type="ARBA" id="ARBA00023015"/>
    </source>
</evidence>
<dbReference type="PANTHER" id="PTHR43133">
    <property type="entry name" value="RNA POLYMERASE ECF-TYPE SIGMA FACTO"/>
    <property type="match status" value="1"/>
</dbReference>
<dbReference type="InterPro" id="IPR036388">
    <property type="entry name" value="WH-like_DNA-bd_sf"/>
</dbReference>
<dbReference type="EMBL" id="JAANYN010000002">
    <property type="protein sequence ID" value="NHE56231.1"/>
    <property type="molecule type" value="Genomic_DNA"/>
</dbReference>
<dbReference type="InterPro" id="IPR007627">
    <property type="entry name" value="RNA_pol_sigma70_r2"/>
</dbReference>
<dbReference type="Pfam" id="PF04542">
    <property type="entry name" value="Sigma70_r2"/>
    <property type="match status" value="1"/>
</dbReference>
<comment type="similarity">
    <text evidence="1">Belongs to the sigma-70 factor family. ECF subfamily.</text>
</comment>
<proteinExistence type="inferred from homology"/>
<dbReference type="Gene3D" id="1.10.10.10">
    <property type="entry name" value="Winged helix-like DNA-binding domain superfamily/Winged helix DNA-binding domain"/>
    <property type="match status" value="1"/>
</dbReference>
<dbReference type="InterPro" id="IPR014327">
    <property type="entry name" value="RNA_pol_sigma70_bacteroid"/>
</dbReference>
<dbReference type="Proteomes" id="UP000649799">
    <property type="component" value="Unassembled WGS sequence"/>
</dbReference>
<dbReference type="Gene3D" id="1.10.1740.10">
    <property type="match status" value="1"/>
</dbReference>
<accession>A0ABX0H6W0</accession>
<dbReference type="InterPro" id="IPR013324">
    <property type="entry name" value="RNA_pol_sigma_r3/r4-like"/>
</dbReference>
<keyword evidence="3" id="KW-0731">Sigma factor</keyword>
<dbReference type="PANTHER" id="PTHR43133:SF46">
    <property type="entry name" value="RNA POLYMERASE SIGMA-70 FACTOR ECF SUBFAMILY"/>
    <property type="match status" value="1"/>
</dbReference>
<dbReference type="InterPro" id="IPR013325">
    <property type="entry name" value="RNA_pol_sigma_r2"/>
</dbReference>
<dbReference type="SUPFAM" id="SSF88659">
    <property type="entry name" value="Sigma3 and sigma4 domains of RNA polymerase sigma factors"/>
    <property type="match status" value="1"/>
</dbReference>
<dbReference type="SUPFAM" id="SSF88946">
    <property type="entry name" value="Sigma2 domain of RNA polymerase sigma factors"/>
    <property type="match status" value="1"/>
</dbReference>
<dbReference type="InterPro" id="IPR014284">
    <property type="entry name" value="RNA_pol_sigma-70_dom"/>
</dbReference>
<comment type="caution">
    <text evidence="7">The sequence shown here is derived from an EMBL/GenBank/DDBJ whole genome shotgun (WGS) entry which is preliminary data.</text>
</comment>
<keyword evidence="2" id="KW-0805">Transcription regulation</keyword>
<dbReference type="NCBIfam" id="TIGR02985">
    <property type="entry name" value="Sig70_bacteroi1"/>
    <property type="match status" value="1"/>
</dbReference>
<dbReference type="Pfam" id="PF08281">
    <property type="entry name" value="Sigma70_r4_2"/>
    <property type="match status" value="1"/>
</dbReference>
<name>A0ABX0H6W0_9BACT</name>
<dbReference type="InterPro" id="IPR013249">
    <property type="entry name" value="RNA_pol_sigma70_r4_t2"/>
</dbReference>
<evidence type="ECO:0000313" key="7">
    <source>
        <dbReference type="EMBL" id="NHE56231.1"/>
    </source>
</evidence>
<evidence type="ECO:0000259" key="6">
    <source>
        <dbReference type="Pfam" id="PF08281"/>
    </source>
</evidence>
<protein>
    <submittedName>
        <fullName evidence="7">RNA polymerase sigma-70 factor</fullName>
    </submittedName>
</protein>
<sequence length="189" mass="22312">MTCNKTHNDQELLAQLKDKADPKAFEAIYERHFDALFVFVYKVMQDKATAEDLVQNIFFGLWKNAAHCKVKELEPYLFGAARKQMAKEFRRSKYNTAQLEYLRQVCVTHNTEEYLEAEETRRKILTIIQGLPQKCRHVFEMSRFKSLSNREIAGKLGISVFTVENHIKKALSHLRQSIELLVILWFWIR</sequence>
<feature type="domain" description="RNA polymerase sigma-70 region 2" evidence="5">
    <location>
        <begin position="28"/>
        <end position="92"/>
    </location>
</feature>
<dbReference type="RefSeq" id="WP_166143870.1">
    <property type="nucleotide sequence ID" value="NZ_JAANYN010000002.1"/>
</dbReference>
<reference evidence="7 8" key="1">
    <citation type="submission" date="2020-03" db="EMBL/GenBank/DDBJ databases">
        <title>Cyclobacterium plantarum sp. nov., a marine bacterium isolated from a coastal-marine wetland.</title>
        <authorList>
            <person name="Sanchez-Porro C."/>
            <person name="Ventosa A."/>
            <person name="Amoozegar M."/>
        </authorList>
    </citation>
    <scope>NUCLEOTIDE SEQUENCE [LARGE SCALE GENOMIC DNA]</scope>
    <source>
        <strain evidence="7 8">GBPx2</strain>
    </source>
</reference>
<evidence type="ECO:0000256" key="3">
    <source>
        <dbReference type="ARBA" id="ARBA00023082"/>
    </source>
</evidence>
<dbReference type="InterPro" id="IPR039425">
    <property type="entry name" value="RNA_pol_sigma-70-like"/>
</dbReference>
<keyword evidence="4" id="KW-0804">Transcription</keyword>
<evidence type="ECO:0000313" key="8">
    <source>
        <dbReference type="Proteomes" id="UP000649799"/>
    </source>
</evidence>
<gene>
    <name evidence="7" type="ORF">G9Q97_05305</name>
</gene>